<reference evidence="1" key="1">
    <citation type="submission" date="2018-02" db="EMBL/GenBank/DDBJ databases">
        <title>Rhizophora mucronata_Transcriptome.</title>
        <authorList>
            <person name="Meera S.P."/>
            <person name="Sreeshan A."/>
            <person name="Augustine A."/>
        </authorList>
    </citation>
    <scope>NUCLEOTIDE SEQUENCE</scope>
    <source>
        <tissue evidence="1">Leaf</tissue>
    </source>
</reference>
<dbReference type="EMBL" id="GGEC01076876">
    <property type="protein sequence ID" value="MBX57360.1"/>
    <property type="molecule type" value="Transcribed_RNA"/>
</dbReference>
<organism evidence="1">
    <name type="scientific">Rhizophora mucronata</name>
    <name type="common">Asiatic mangrove</name>
    <dbReference type="NCBI Taxonomy" id="61149"/>
    <lineage>
        <taxon>Eukaryota</taxon>
        <taxon>Viridiplantae</taxon>
        <taxon>Streptophyta</taxon>
        <taxon>Embryophyta</taxon>
        <taxon>Tracheophyta</taxon>
        <taxon>Spermatophyta</taxon>
        <taxon>Magnoliopsida</taxon>
        <taxon>eudicotyledons</taxon>
        <taxon>Gunneridae</taxon>
        <taxon>Pentapetalae</taxon>
        <taxon>rosids</taxon>
        <taxon>fabids</taxon>
        <taxon>Malpighiales</taxon>
        <taxon>Rhizophoraceae</taxon>
        <taxon>Rhizophora</taxon>
    </lineage>
</organism>
<protein>
    <submittedName>
        <fullName evidence="1">Uncharacterized protein</fullName>
    </submittedName>
</protein>
<dbReference type="AlphaFoldDB" id="A0A2P2PRJ1"/>
<proteinExistence type="predicted"/>
<name>A0A2P2PRJ1_RHIMU</name>
<sequence length="42" mass="5114">MVEWHLWEVKNDAISELLRRTSILKDMHAPISYNILNWSKKF</sequence>
<evidence type="ECO:0000313" key="1">
    <source>
        <dbReference type="EMBL" id="MBX57360.1"/>
    </source>
</evidence>
<accession>A0A2P2PRJ1</accession>